<evidence type="ECO:0000259" key="6">
    <source>
        <dbReference type="Pfam" id="PF04932"/>
    </source>
</evidence>
<accession>A0A1F6NLL3</accession>
<protein>
    <recommendedName>
        <fullName evidence="6">O-antigen ligase-related domain-containing protein</fullName>
    </recommendedName>
</protein>
<organism evidence="7 8">
    <name type="scientific">Candidatus Magasanikbacteria bacterium RIFOXYA2_FULL_44_8</name>
    <dbReference type="NCBI Taxonomy" id="1798696"/>
    <lineage>
        <taxon>Bacteria</taxon>
        <taxon>Candidatus Magasanikiibacteriota</taxon>
    </lineage>
</organism>
<evidence type="ECO:0000256" key="3">
    <source>
        <dbReference type="ARBA" id="ARBA00022989"/>
    </source>
</evidence>
<feature type="domain" description="O-antigen ligase-related" evidence="6">
    <location>
        <begin position="161"/>
        <end position="312"/>
    </location>
</feature>
<dbReference type="PANTHER" id="PTHR37422:SF13">
    <property type="entry name" value="LIPOPOLYSACCHARIDE BIOSYNTHESIS PROTEIN PA4999-RELATED"/>
    <property type="match status" value="1"/>
</dbReference>
<keyword evidence="2 5" id="KW-0812">Transmembrane</keyword>
<keyword evidence="3 5" id="KW-1133">Transmembrane helix</keyword>
<feature type="transmembrane region" description="Helical" evidence="5">
    <location>
        <begin position="299"/>
        <end position="318"/>
    </location>
</feature>
<name>A0A1F6NLL3_9BACT</name>
<feature type="transmembrane region" description="Helical" evidence="5">
    <location>
        <begin position="176"/>
        <end position="193"/>
    </location>
</feature>
<dbReference type="AlphaFoldDB" id="A0A1F6NLL3"/>
<feature type="transmembrane region" description="Helical" evidence="5">
    <location>
        <begin position="200"/>
        <end position="219"/>
    </location>
</feature>
<dbReference type="GO" id="GO:0016020">
    <property type="term" value="C:membrane"/>
    <property type="evidence" value="ECO:0007669"/>
    <property type="project" value="UniProtKB-SubCell"/>
</dbReference>
<evidence type="ECO:0000256" key="1">
    <source>
        <dbReference type="ARBA" id="ARBA00004141"/>
    </source>
</evidence>
<evidence type="ECO:0000313" key="7">
    <source>
        <dbReference type="EMBL" id="OGH84738.1"/>
    </source>
</evidence>
<dbReference type="Proteomes" id="UP000177803">
    <property type="component" value="Unassembled WGS sequence"/>
</dbReference>
<proteinExistence type="predicted"/>
<reference evidence="7 8" key="1">
    <citation type="journal article" date="2016" name="Nat. Commun.">
        <title>Thousands of microbial genomes shed light on interconnected biogeochemical processes in an aquifer system.</title>
        <authorList>
            <person name="Anantharaman K."/>
            <person name="Brown C.T."/>
            <person name="Hug L.A."/>
            <person name="Sharon I."/>
            <person name="Castelle C.J."/>
            <person name="Probst A.J."/>
            <person name="Thomas B.C."/>
            <person name="Singh A."/>
            <person name="Wilkins M.J."/>
            <person name="Karaoz U."/>
            <person name="Brodie E.L."/>
            <person name="Williams K.H."/>
            <person name="Hubbard S.S."/>
            <person name="Banfield J.F."/>
        </authorList>
    </citation>
    <scope>NUCLEOTIDE SEQUENCE [LARGE SCALE GENOMIC DNA]</scope>
</reference>
<dbReference type="Pfam" id="PF04932">
    <property type="entry name" value="Wzy_C"/>
    <property type="match status" value="1"/>
</dbReference>
<comment type="caution">
    <text evidence="7">The sequence shown here is derived from an EMBL/GenBank/DDBJ whole genome shotgun (WGS) entry which is preliminary data.</text>
</comment>
<feature type="transmembrane region" description="Helical" evidence="5">
    <location>
        <begin position="40"/>
        <end position="60"/>
    </location>
</feature>
<feature type="transmembrane region" description="Helical" evidence="5">
    <location>
        <begin position="111"/>
        <end position="131"/>
    </location>
</feature>
<comment type="subcellular location">
    <subcellularLocation>
        <location evidence="1">Membrane</location>
        <topology evidence="1">Multi-pass membrane protein</topology>
    </subcellularLocation>
</comment>
<feature type="transmembrane region" description="Helical" evidence="5">
    <location>
        <begin position="17"/>
        <end position="34"/>
    </location>
</feature>
<dbReference type="EMBL" id="MFQR01000002">
    <property type="protein sequence ID" value="OGH84738.1"/>
    <property type="molecule type" value="Genomic_DNA"/>
</dbReference>
<evidence type="ECO:0000256" key="4">
    <source>
        <dbReference type="ARBA" id="ARBA00023136"/>
    </source>
</evidence>
<feature type="transmembrane region" description="Helical" evidence="5">
    <location>
        <begin position="67"/>
        <end position="91"/>
    </location>
</feature>
<evidence type="ECO:0000256" key="5">
    <source>
        <dbReference type="SAM" id="Phobius"/>
    </source>
</evidence>
<evidence type="ECO:0000313" key="8">
    <source>
        <dbReference type="Proteomes" id="UP000177803"/>
    </source>
</evidence>
<gene>
    <name evidence="7" type="ORF">A2261_01325</name>
</gene>
<dbReference type="InterPro" id="IPR051533">
    <property type="entry name" value="WaaL-like"/>
</dbReference>
<feature type="transmembrane region" description="Helical" evidence="5">
    <location>
        <begin position="352"/>
        <end position="369"/>
    </location>
</feature>
<dbReference type="InterPro" id="IPR007016">
    <property type="entry name" value="O-antigen_ligase-rel_domated"/>
</dbReference>
<feature type="transmembrane region" description="Helical" evidence="5">
    <location>
        <begin position="330"/>
        <end position="346"/>
    </location>
</feature>
<evidence type="ECO:0000256" key="2">
    <source>
        <dbReference type="ARBA" id="ARBA00022692"/>
    </source>
</evidence>
<dbReference type="PANTHER" id="PTHR37422">
    <property type="entry name" value="TEICHURONIC ACID BIOSYNTHESIS PROTEIN TUAE"/>
    <property type="match status" value="1"/>
</dbReference>
<sequence length="375" mass="43591">MFIFQNAEYWKKIPLKFWWLTFVAWCALSLIWSFDRSSTVIETIKALDLFALFGVSFILHSKYQEKYAYWLHTTLFAAAIVPIIMALVQLFTRAGIDIDGIPNRIYGTFAHPNIMATFALLIFMAITDRYLLHIHNRPLFQAENSWLNKIFVQRSHVLIGTLFLLAIVVAFTYTRIAWVGLALFLIVLGVIYWPKLLIKIAVGVGVFYLLFYPLNNFLIDQFNVNLQTNSLVSRLTTRNQEADSIQWRADVANKVLPLYWEHPIIGYGYGAFAKVWDDNKPIHNIWDNTSEAHNDYLKVGFETGIIGLILFVGIYWTLFLKQVRIGWKNGWINIVFISSIMVYLALSVSDNMLHHTPVIWWIWAMWGFWSSKTNT</sequence>
<keyword evidence="4 5" id="KW-0472">Membrane</keyword>
<feature type="transmembrane region" description="Helical" evidence="5">
    <location>
        <begin position="151"/>
        <end position="170"/>
    </location>
</feature>